<dbReference type="Pfam" id="PF00106">
    <property type="entry name" value="adh_short"/>
    <property type="match status" value="1"/>
</dbReference>
<evidence type="ECO:0000313" key="5">
    <source>
        <dbReference type="EMBL" id="KAK3329222.1"/>
    </source>
</evidence>
<dbReference type="Gene3D" id="3.40.50.720">
    <property type="entry name" value="NAD(P)-binding Rossmann-like Domain"/>
    <property type="match status" value="1"/>
</dbReference>
<dbReference type="GO" id="GO:0005737">
    <property type="term" value="C:cytoplasm"/>
    <property type="evidence" value="ECO:0007669"/>
    <property type="project" value="TreeGrafter"/>
</dbReference>
<proteinExistence type="inferred from homology"/>
<evidence type="ECO:0000256" key="1">
    <source>
        <dbReference type="ARBA" id="ARBA00006484"/>
    </source>
</evidence>
<dbReference type="InterPro" id="IPR036291">
    <property type="entry name" value="NAD(P)-bd_dom_sf"/>
</dbReference>
<accession>A0AAE0ME93</accession>
<dbReference type="Proteomes" id="UP001283341">
    <property type="component" value="Unassembled WGS sequence"/>
</dbReference>
<dbReference type="GO" id="GO:0016491">
    <property type="term" value="F:oxidoreductase activity"/>
    <property type="evidence" value="ECO:0007669"/>
    <property type="project" value="UniProtKB-KW"/>
</dbReference>
<keyword evidence="2" id="KW-0521">NADP</keyword>
<comment type="similarity">
    <text evidence="1 4">Belongs to the short-chain dehydrogenases/reductases (SDR) family.</text>
</comment>
<organism evidence="5 6">
    <name type="scientific">Apodospora peruviana</name>
    <dbReference type="NCBI Taxonomy" id="516989"/>
    <lineage>
        <taxon>Eukaryota</taxon>
        <taxon>Fungi</taxon>
        <taxon>Dikarya</taxon>
        <taxon>Ascomycota</taxon>
        <taxon>Pezizomycotina</taxon>
        <taxon>Sordariomycetes</taxon>
        <taxon>Sordariomycetidae</taxon>
        <taxon>Sordariales</taxon>
        <taxon>Lasiosphaeriaceae</taxon>
        <taxon>Apodospora</taxon>
    </lineage>
</organism>
<dbReference type="SUPFAM" id="SSF51735">
    <property type="entry name" value="NAD(P)-binding Rossmann-fold domains"/>
    <property type="match status" value="1"/>
</dbReference>
<dbReference type="InterPro" id="IPR020904">
    <property type="entry name" value="Sc_DH/Rdtase_CS"/>
</dbReference>
<dbReference type="EMBL" id="JAUEDM010000001">
    <property type="protein sequence ID" value="KAK3329222.1"/>
    <property type="molecule type" value="Genomic_DNA"/>
</dbReference>
<sequence length="297" mass="31285">MSEQRVAIVTGAASGIGKALATRLVEKNWRVALLDINEEAGTELASTLGPSTIFLRTDVSSYQSQSLAFSTVFFTFGRIDALCANAGIVDRSSLYLLSHKPTSTVTDIPPSPDLTATDIDLKGVIYGVYLATHFMRFNPTSSSSTGFQKKIIATSSIAGSVPHPALPEYSAAKAGVVGFVRAVAPVLRQKEKIAFSAVCPGLAATAVLPGFVCDAVGENLLTPVDAVVKAYEMYLEEETDKYAGEVSEVVGTSVDVVPPPKVKTDLARLMMVAGMEPIFGALHSNGEASGVDVKGFF</sequence>
<name>A0AAE0ME93_9PEZI</name>
<keyword evidence="3" id="KW-0560">Oxidoreductase</keyword>
<dbReference type="PROSITE" id="PS00061">
    <property type="entry name" value="ADH_SHORT"/>
    <property type="match status" value="1"/>
</dbReference>
<gene>
    <name evidence="5" type="ORF">B0H66DRAFT_540459</name>
</gene>
<evidence type="ECO:0000313" key="6">
    <source>
        <dbReference type="Proteomes" id="UP001283341"/>
    </source>
</evidence>
<dbReference type="InterPro" id="IPR002347">
    <property type="entry name" value="SDR_fam"/>
</dbReference>
<comment type="caution">
    <text evidence="5">The sequence shown here is derived from an EMBL/GenBank/DDBJ whole genome shotgun (WGS) entry which is preliminary data.</text>
</comment>
<dbReference type="AlphaFoldDB" id="A0AAE0ME93"/>
<dbReference type="PRINTS" id="PR00081">
    <property type="entry name" value="GDHRDH"/>
</dbReference>
<dbReference type="PANTHER" id="PTHR44229">
    <property type="entry name" value="15-HYDROXYPROSTAGLANDIN DEHYDROGENASE [NAD(+)]"/>
    <property type="match status" value="1"/>
</dbReference>
<evidence type="ECO:0000256" key="3">
    <source>
        <dbReference type="ARBA" id="ARBA00023002"/>
    </source>
</evidence>
<reference evidence="5" key="2">
    <citation type="submission" date="2023-06" db="EMBL/GenBank/DDBJ databases">
        <authorList>
            <consortium name="Lawrence Berkeley National Laboratory"/>
            <person name="Haridas S."/>
            <person name="Hensen N."/>
            <person name="Bonometti L."/>
            <person name="Westerberg I."/>
            <person name="Brannstrom I.O."/>
            <person name="Guillou S."/>
            <person name="Cros-Aarteil S."/>
            <person name="Calhoun S."/>
            <person name="Kuo A."/>
            <person name="Mondo S."/>
            <person name="Pangilinan J."/>
            <person name="Riley R."/>
            <person name="Labutti K."/>
            <person name="Andreopoulos B."/>
            <person name="Lipzen A."/>
            <person name="Chen C."/>
            <person name="Yanf M."/>
            <person name="Daum C."/>
            <person name="Ng V."/>
            <person name="Clum A."/>
            <person name="Steindorff A."/>
            <person name="Ohm R."/>
            <person name="Martin F."/>
            <person name="Silar P."/>
            <person name="Natvig D."/>
            <person name="Lalanne C."/>
            <person name="Gautier V."/>
            <person name="Ament-Velasquez S.L."/>
            <person name="Kruys A."/>
            <person name="Hutchinson M.I."/>
            <person name="Powell A.J."/>
            <person name="Barry K."/>
            <person name="Miller A.N."/>
            <person name="Grigoriev I.V."/>
            <person name="Debuchy R."/>
            <person name="Gladieux P."/>
            <person name="Thoren M.H."/>
            <person name="Johannesson H."/>
        </authorList>
    </citation>
    <scope>NUCLEOTIDE SEQUENCE</scope>
    <source>
        <strain evidence="5">CBS 118394</strain>
    </source>
</reference>
<evidence type="ECO:0000256" key="4">
    <source>
        <dbReference type="RuleBase" id="RU000363"/>
    </source>
</evidence>
<keyword evidence="6" id="KW-1185">Reference proteome</keyword>
<evidence type="ECO:0000256" key="2">
    <source>
        <dbReference type="ARBA" id="ARBA00022857"/>
    </source>
</evidence>
<reference evidence="5" key="1">
    <citation type="journal article" date="2023" name="Mol. Phylogenet. Evol.">
        <title>Genome-scale phylogeny and comparative genomics of the fungal order Sordariales.</title>
        <authorList>
            <person name="Hensen N."/>
            <person name="Bonometti L."/>
            <person name="Westerberg I."/>
            <person name="Brannstrom I.O."/>
            <person name="Guillou S."/>
            <person name="Cros-Aarteil S."/>
            <person name="Calhoun S."/>
            <person name="Haridas S."/>
            <person name="Kuo A."/>
            <person name="Mondo S."/>
            <person name="Pangilinan J."/>
            <person name="Riley R."/>
            <person name="LaButti K."/>
            <person name="Andreopoulos B."/>
            <person name="Lipzen A."/>
            <person name="Chen C."/>
            <person name="Yan M."/>
            <person name="Daum C."/>
            <person name="Ng V."/>
            <person name="Clum A."/>
            <person name="Steindorff A."/>
            <person name="Ohm R.A."/>
            <person name="Martin F."/>
            <person name="Silar P."/>
            <person name="Natvig D.O."/>
            <person name="Lalanne C."/>
            <person name="Gautier V."/>
            <person name="Ament-Velasquez S.L."/>
            <person name="Kruys A."/>
            <person name="Hutchinson M.I."/>
            <person name="Powell A.J."/>
            <person name="Barry K."/>
            <person name="Miller A.N."/>
            <person name="Grigoriev I.V."/>
            <person name="Debuchy R."/>
            <person name="Gladieux P."/>
            <person name="Hiltunen Thoren M."/>
            <person name="Johannesson H."/>
        </authorList>
    </citation>
    <scope>NUCLEOTIDE SEQUENCE</scope>
    <source>
        <strain evidence="5">CBS 118394</strain>
    </source>
</reference>
<dbReference type="PANTHER" id="PTHR44229:SF4">
    <property type="entry name" value="15-HYDROXYPROSTAGLANDIN DEHYDROGENASE [NAD(+)]"/>
    <property type="match status" value="1"/>
</dbReference>
<dbReference type="PRINTS" id="PR00080">
    <property type="entry name" value="SDRFAMILY"/>
</dbReference>
<protein>
    <submittedName>
        <fullName evidence="5">Uncharacterized protein</fullName>
    </submittedName>
</protein>